<dbReference type="AlphaFoldDB" id="A0A0S2FFG3"/>
<dbReference type="EMBL" id="CP011129">
    <property type="protein sequence ID" value="ALN82296.1"/>
    <property type="molecule type" value="Genomic_DNA"/>
</dbReference>
<feature type="transmembrane region" description="Helical" evidence="1">
    <location>
        <begin position="57"/>
        <end position="74"/>
    </location>
</feature>
<organism evidence="2 3">
    <name type="scientific">Lysobacter antibioticus</name>
    <dbReference type="NCBI Taxonomy" id="84531"/>
    <lineage>
        <taxon>Bacteria</taxon>
        <taxon>Pseudomonadati</taxon>
        <taxon>Pseudomonadota</taxon>
        <taxon>Gammaproteobacteria</taxon>
        <taxon>Lysobacterales</taxon>
        <taxon>Lysobacteraceae</taxon>
        <taxon>Lysobacter</taxon>
    </lineage>
</organism>
<dbReference type="STRING" id="84531.LA76x_4180"/>
<evidence type="ECO:0000313" key="3">
    <source>
        <dbReference type="Proteomes" id="UP000060787"/>
    </source>
</evidence>
<dbReference type="PATRIC" id="fig|84531.8.peg.4188"/>
<keyword evidence="1" id="KW-0472">Membrane</keyword>
<keyword evidence="1" id="KW-0812">Transmembrane</keyword>
<keyword evidence="3" id="KW-1185">Reference proteome</keyword>
<proteinExistence type="predicted"/>
<gene>
    <name evidence="2" type="ORF">LA76x_4180</name>
</gene>
<accession>A0A0S2FFG3</accession>
<evidence type="ECO:0000256" key="1">
    <source>
        <dbReference type="SAM" id="Phobius"/>
    </source>
</evidence>
<feature type="transmembrane region" description="Helical" evidence="1">
    <location>
        <begin position="18"/>
        <end position="37"/>
    </location>
</feature>
<keyword evidence="1" id="KW-1133">Transmembrane helix</keyword>
<protein>
    <submittedName>
        <fullName evidence="2">Uncharacterized protein</fullName>
    </submittedName>
</protein>
<dbReference type="KEGG" id="lab:LA76x_4180"/>
<reference evidence="2 3" key="1">
    <citation type="journal article" date="2015" name="BMC Genomics">
        <title>Comparative genomics and metabolic profiling of the genus Lysobacter.</title>
        <authorList>
            <person name="de Bruijn I."/>
            <person name="Cheng X."/>
            <person name="de Jager V."/>
            <person name="Exposito R.G."/>
            <person name="Watrous J."/>
            <person name="Patel N."/>
            <person name="Postma J."/>
            <person name="Dorrestein P.C."/>
            <person name="Kobayashi D."/>
            <person name="Raaijmakers J.M."/>
        </authorList>
    </citation>
    <scope>NUCLEOTIDE SEQUENCE [LARGE SCALE GENOMIC DNA]</scope>
    <source>
        <strain evidence="2 3">76</strain>
    </source>
</reference>
<dbReference type="Proteomes" id="UP000060787">
    <property type="component" value="Chromosome"/>
</dbReference>
<name>A0A0S2FFG3_LYSAN</name>
<sequence length="191" mass="20677">MLRAAVPPRRAFRTGGHTVLSVAVLYLLAMPIAIWIRQDGLGAGTHQTNSFSSEIELALWLLATLVGLVALAAIQRVSLQASPGHTIGYANITTAHRTRRFAPGEVVGMSLHRAKDGRLRLTSTLELRLSPAPHRRWNTATIFDGETSGDGSAEPLATIMRLVVQARPEVAIDANLRALLAVTRYGATRDR</sequence>
<evidence type="ECO:0000313" key="2">
    <source>
        <dbReference type="EMBL" id="ALN82296.1"/>
    </source>
</evidence>